<dbReference type="EnsemblPlants" id="Bra026660.1">
    <property type="protein sequence ID" value="Bra026660.1-P"/>
    <property type="gene ID" value="Bra026660"/>
</dbReference>
<reference evidence="1" key="3">
    <citation type="submission" date="2023-03" db="UniProtKB">
        <authorList>
            <consortium name="EnsemblPlants"/>
        </authorList>
    </citation>
    <scope>IDENTIFICATION</scope>
    <source>
        <strain evidence="1">cv. Chiifu-401-42</strain>
    </source>
</reference>
<dbReference type="AlphaFoldDB" id="M4ED00"/>
<name>M4ED00_BRACM</name>
<dbReference type="Proteomes" id="UP000011750">
    <property type="component" value="Chromosome A02"/>
</dbReference>
<dbReference type="InParanoid" id="M4ED00"/>
<dbReference type="HOGENOM" id="CLU_1930497_0_0_1"/>
<reference evidence="1 2" key="2">
    <citation type="journal article" date="2018" name="Hortic Res">
        <title>Improved Brassica rapa reference genome by single-molecule sequencing and chromosome conformation capture technologies.</title>
        <authorList>
            <person name="Zhang L."/>
            <person name="Cai X."/>
            <person name="Wu J."/>
            <person name="Liu M."/>
            <person name="Grob S."/>
            <person name="Cheng F."/>
            <person name="Liang J."/>
            <person name="Cai C."/>
            <person name="Liu Z."/>
            <person name="Liu B."/>
            <person name="Wang F."/>
            <person name="Li S."/>
            <person name="Liu F."/>
            <person name="Li X."/>
            <person name="Cheng L."/>
            <person name="Yang W."/>
            <person name="Li M.H."/>
            <person name="Grossniklaus U."/>
            <person name="Zheng H."/>
            <person name="Wang X."/>
        </authorList>
    </citation>
    <scope>NUCLEOTIDE SEQUENCE [LARGE SCALE GENOMIC DNA]</scope>
    <source>
        <strain evidence="1 2">cv. Chiifu-401-42</strain>
    </source>
</reference>
<reference evidence="1 2" key="1">
    <citation type="journal article" date="2011" name="Nat. Genet.">
        <title>The genome of the mesopolyploid crop species Brassica rapa.</title>
        <authorList>
            <consortium name="Brassica rapa Genome Sequencing Project Consortium"/>
            <person name="Wang X."/>
            <person name="Wang H."/>
            <person name="Wang J."/>
            <person name="Sun R."/>
            <person name="Wu J."/>
            <person name="Liu S."/>
            <person name="Bai Y."/>
            <person name="Mun J.H."/>
            <person name="Bancroft I."/>
            <person name="Cheng F."/>
            <person name="Huang S."/>
            <person name="Li X."/>
            <person name="Hua W."/>
            <person name="Wang J."/>
            <person name="Wang X."/>
            <person name="Freeling M."/>
            <person name="Pires J.C."/>
            <person name="Paterson A.H."/>
            <person name="Chalhoub B."/>
            <person name="Wang B."/>
            <person name="Hayward A."/>
            <person name="Sharpe A.G."/>
            <person name="Park B.S."/>
            <person name="Weisshaar B."/>
            <person name="Liu B."/>
            <person name="Li B."/>
            <person name="Liu B."/>
            <person name="Tong C."/>
            <person name="Song C."/>
            <person name="Duran C."/>
            <person name="Peng C."/>
            <person name="Geng C."/>
            <person name="Koh C."/>
            <person name="Lin C."/>
            <person name="Edwards D."/>
            <person name="Mu D."/>
            <person name="Shen D."/>
            <person name="Soumpourou E."/>
            <person name="Li F."/>
            <person name="Fraser F."/>
            <person name="Conant G."/>
            <person name="Lassalle G."/>
            <person name="King G.J."/>
            <person name="Bonnema G."/>
            <person name="Tang H."/>
            <person name="Wang H."/>
            <person name="Belcram H."/>
            <person name="Zhou H."/>
            <person name="Hirakawa H."/>
            <person name="Abe H."/>
            <person name="Guo H."/>
            <person name="Wang H."/>
            <person name="Jin H."/>
            <person name="Parkin I.A."/>
            <person name="Batley J."/>
            <person name="Kim J.S."/>
            <person name="Just J."/>
            <person name="Li J."/>
            <person name="Xu J."/>
            <person name="Deng J."/>
            <person name="Kim J.A."/>
            <person name="Li J."/>
            <person name="Yu J."/>
            <person name="Meng J."/>
            <person name="Wang J."/>
            <person name="Min J."/>
            <person name="Poulain J."/>
            <person name="Wang J."/>
            <person name="Hatakeyama K."/>
            <person name="Wu K."/>
            <person name="Wang L."/>
            <person name="Fang L."/>
            <person name="Trick M."/>
            <person name="Links M.G."/>
            <person name="Zhao M."/>
            <person name="Jin M."/>
            <person name="Ramchiary N."/>
            <person name="Drou N."/>
            <person name="Berkman P.J."/>
            <person name="Cai Q."/>
            <person name="Huang Q."/>
            <person name="Li R."/>
            <person name="Tabata S."/>
            <person name="Cheng S."/>
            <person name="Zhang S."/>
            <person name="Zhang S."/>
            <person name="Huang S."/>
            <person name="Sato S."/>
            <person name="Sun S."/>
            <person name="Kwon S.J."/>
            <person name="Choi S.R."/>
            <person name="Lee T.H."/>
            <person name="Fan W."/>
            <person name="Zhao X."/>
            <person name="Tan X."/>
            <person name="Xu X."/>
            <person name="Wang Y."/>
            <person name="Qiu Y."/>
            <person name="Yin Y."/>
            <person name="Li Y."/>
            <person name="Du Y."/>
            <person name="Liao Y."/>
            <person name="Lim Y."/>
            <person name="Narusaka Y."/>
            <person name="Wang Y."/>
            <person name="Wang Z."/>
            <person name="Li Z."/>
            <person name="Wang Z."/>
            <person name="Xiong Z."/>
            <person name="Zhang Z."/>
        </authorList>
    </citation>
    <scope>NUCLEOTIDE SEQUENCE [LARGE SCALE GENOMIC DNA]</scope>
    <source>
        <strain evidence="1 2">cv. Chiifu-401-42</strain>
    </source>
</reference>
<accession>M4ED00</accession>
<organism evidence="1 2">
    <name type="scientific">Brassica campestris</name>
    <name type="common">Field mustard</name>
    <dbReference type="NCBI Taxonomy" id="3711"/>
    <lineage>
        <taxon>Eukaryota</taxon>
        <taxon>Viridiplantae</taxon>
        <taxon>Streptophyta</taxon>
        <taxon>Embryophyta</taxon>
        <taxon>Tracheophyta</taxon>
        <taxon>Spermatophyta</taxon>
        <taxon>Magnoliopsida</taxon>
        <taxon>eudicotyledons</taxon>
        <taxon>Gunneridae</taxon>
        <taxon>Pentapetalae</taxon>
        <taxon>rosids</taxon>
        <taxon>malvids</taxon>
        <taxon>Brassicales</taxon>
        <taxon>Brassicaceae</taxon>
        <taxon>Brassiceae</taxon>
        <taxon>Brassica</taxon>
    </lineage>
</organism>
<evidence type="ECO:0000313" key="2">
    <source>
        <dbReference type="Proteomes" id="UP000011750"/>
    </source>
</evidence>
<dbReference type="STRING" id="51351.M4ED00"/>
<dbReference type="Gramene" id="Bra026660.1">
    <property type="protein sequence ID" value="Bra026660.1-P"/>
    <property type="gene ID" value="Bra026660"/>
</dbReference>
<evidence type="ECO:0000313" key="1">
    <source>
        <dbReference type="EnsemblPlants" id="Bra026660.1-P"/>
    </source>
</evidence>
<sequence length="131" mass="14200">MTEVEEFKSKLPKDELCLAIVESKPVGQVVGVSDKDDFFVHTPRKTIAELSESRQVPRLCLGSSTSALSEAPEGSLMLSAGSSEEVNPSELTPAKRTVATIVNLEEDFDRNSVTKTACTVRVKKEKSEKSG</sequence>
<proteinExistence type="predicted"/>
<keyword evidence="2" id="KW-1185">Reference proteome</keyword>
<protein>
    <submittedName>
        <fullName evidence="1">Uncharacterized protein</fullName>
    </submittedName>
</protein>